<protein>
    <recommendedName>
        <fullName evidence="4">Secreted protein</fullName>
    </recommendedName>
</protein>
<reference evidence="2 3" key="1">
    <citation type="submission" date="2024-09" db="EMBL/GenBank/DDBJ databases">
        <authorList>
            <person name="Sun Q."/>
            <person name="Mori K."/>
        </authorList>
    </citation>
    <scope>NUCLEOTIDE SEQUENCE [LARGE SCALE GENOMIC DNA]</scope>
    <source>
        <strain evidence="2 3">TBRC 2205</strain>
    </source>
</reference>
<gene>
    <name evidence="2" type="ORF">ACFFHU_09690</name>
</gene>
<dbReference type="EMBL" id="JBHLUE010000005">
    <property type="protein sequence ID" value="MFC0564407.1"/>
    <property type="molecule type" value="Genomic_DNA"/>
</dbReference>
<dbReference type="RefSeq" id="WP_377337406.1">
    <property type="nucleotide sequence ID" value="NZ_JBHLUE010000005.1"/>
</dbReference>
<evidence type="ECO:0000256" key="1">
    <source>
        <dbReference type="SAM" id="SignalP"/>
    </source>
</evidence>
<feature type="signal peptide" evidence="1">
    <location>
        <begin position="1"/>
        <end position="28"/>
    </location>
</feature>
<evidence type="ECO:0000313" key="3">
    <source>
        <dbReference type="Proteomes" id="UP001589894"/>
    </source>
</evidence>
<sequence length="248" mass="25166">MLGKRLFAAGTALVVGLALTATPSAAQARPNCDVPDPPPICFPGGDQGGAPTGTAQFDQSGAFFTDQIGAVEVSGHADDPDGGPVTVDVKVDGVLSATLVANGYWPTGNDVYSGTVKIPVGTPTVCAIARNYGGGTAVTLGCYVAHGPVGKLESAVSGSTTTLTGWVIDPDTTGPVTMRIDAMSGTSHTYTYYTAGLPRADIGNTYPSYGPNHGFAVTYTRPAGTCLEFDALNVGTGVDSPAWTDCLQ</sequence>
<keyword evidence="3" id="KW-1185">Reference proteome</keyword>
<organism evidence="2 3">
    <name type="scientific">Plantactinospora siamensis</name>
    <dbReference type="NCBI Taxonomy" id="555372"/>
    <lineage>
        <taxon>Bacteria</taxon>
        <taxon>Bacillati</taxon>
        <taxon>Actinomycetota</taxon>
        <taxon>Actinomycetes</taxon>
        <taxon>Micromonosporales</taxon>
        <taxon>Micromonosporaceae</taxon>
        <taxon>Plantactinospora</taxon>
    </lineage>
</organism>
<evidence type="ECO:0008006" key="4">
    <source>
        <dbReference type="Google" id="ProtNLM"/>
    </source>
</evidence>
<proteinExistence type="predicted"/>
<comment type="caution">
    <text evidence="2">The sequence shown here is derived from an EMBL/GenBank/DDBJ whole genome shotgun (WGS) entry which is preliminary data.</text>
</comment>
<accession>A0ABV6NUF3</accession>
<evidence type="ECO:0000313" key="2">
    <source>
        <dbReference type="EMBL" id="MFC0564407.1"/>
    </source>
</evidence>
<feature type="chain" id="PRO_5046358712" description="Secreted protein" evidence="1">
    <location>
        <begin position="29"/>
        <end position="248"/>
    </location>
</feature>
<dbReference type="Proteomes" id="UP001589894">
    <property type="component" value="Unassembled WGS sequence"/>
</dbReference>
<name>A0ABV6NUF3_9ACTN</name>
<keyword evidence="1" id="KW-0732">Signal</keyword>